<evidence type="ECO:0000256" key="5">
    <source>
        <dbReference type="SAM" id="MobiDB-lite"/>
    </source>
</evidence>
<keyword evidence="6" id="KW-1133">Transmembrane helix</keyword>
<dbReference type="GO" id="GO:0016020">
    <property type="term" value="C:membrane"/>
    <property type="evidence" value="ECO:0007669"/>
    <property type="project" value="UniProtKB-SubCell"/>
</dbReference>
<dbReference type="AlphaFoldDB" id="A0A8X7X790"/>
<organism evidence="8 9">
    <name type="scientific">Polypterus senegalus</name>
    <name type="common">Senegal bichir</name>
    <dbReference type="NCBI Taxonomy" id="55291"/>
    <lineage>
        <taxon>Eukaryota</taxon>
        <taxon>Metazoa</taxon>
        <taxon>Chordata</taxon>
        <taxon>Craniata</taxon>
        <taxon>Vertebrata</taxon>
        <taxon>Euteleostomi</taxon>
        <taxon>Actinopterygii</taxon>
        <taxon>Polypteriformes</taxon>
        <taxon>Polypteridae</taxon>
        <taxon>Polypterus</taxon>
    </lineage>
</organism>
<feature type="transmembrane region" description="Helical" evidence="6">
    <location>
        <begin position="720"/>
        <end position="738"/>
    </location>
</feature>
<reference evidence="8 9" key="1">
    <citation type="journal article" date="2021" name="Cell">
        <title>Tracing the genetic footprints of vertebrate landing in non-teleost ray-finned fishes.</title>
        <authorList>
            <person name="Bi X."/>
            <person name="Wang K."/>
            <person name="Yang L."/>
            <person name="Pan H."/>
            <person name="Jiang H."/>
            <person name="Wei Q."/>
            <person name="Fang M."/>
            <person name="Yu H."/>
            <person name="Zhu C."/>
            <person name="Cai Y."/>
            <person name="He Y."/>
            <person name="Gan X."/>
            <person name="Zeng H."/>
            <person name="Yu D."/>
            <person name="Zhu Y."/>
            <person name="Jiang H."/>
            <person name="Qiu Q."/>
            <person name="Yang H."/>
            <person name="Zhang Y.E."/>
            <person name="Wang W."/>
            <person name="Zhu M."/>
            <person name="He S."/>
            <person name="Zhang G."/>
        </authorList>
    </citation>
    <scope>NUCLEOTIDE SEQUENCE [LARGE SCALE GENOMIC DNA]</scope>
    <source>
        <strain evidence="8">Bchr_013</strain>
    </source>
</reference>
<comment type="subcellular location">
    <subcellularLocation>
        <location evidence="1">Membrane</location>
        <topology evidence="1">Single-pass type I membrane protein</topology>
    </subcellularLocation>
</comment>
<name>A0A8X7X790_POLSE</name>
<evidence type="ECO:0000256" key="2">
    <source>
        <dbReference type="ARBA" id="ARBA00010818"/>
    </source>
</evidence>
<dbReference type="Pfam" id="PF15901">
    <property type="entry name" value="Sortilin_C"/>
    <property type="match status" value="1"/>
</dbReference>
<feature type="region of interest" description="Disordered" evidence="5">
    <location>
        <begin position="207"/>
        <end position="233"/>
    </location>
</feature>
<evidence type="ECO:0000313" key="8">
    <source>
        <dbReference type="EMBL" id="KAG2462726.1"/>
    </source>
</evidence>
<dbReference type="FunFam" id="2.60.40.10:FF:000083">
    <property type="entry name" value="Sortilin-related VPS10 domain containing receptor 2"/>
    <property type="match status" value="1"/>
</dbReference>
<dbReference type="PANTHER" id="PTHR12106">
    <property type="entry name" value="SORTILIN RELATED"/>
    <property type="match status" value="1"/>
</dbReference>
<dbReference type="SUPFAM" id="SSF110296">
    <property type="entry name" value="Oligoxyloglucan reducing end-specific cellobiohydrolase"/>
    <property type="match status" value="1"/>
</dbReference>
<accession>A0A8X7X790</accession>
<protein>
    <submittedName>
        <fullName evidence="8">SORC3 protein</fullName>
    </submittedName>
</protein>
<feature type="non-terminal residue" evidence="8">
    <location>
        <position position="877"/>
    </location>
</feature>
<comment type="caution">
    <text evidence="8">The sequence shown here is derived from an EMBL/GenBank/DDBJ whole genome shotgun (WGS) entry which is preliminary data.</text>
</comment>
<dbReference type="Gene3D" id="2.60.40.10">
    <property type="entry name" value="Immunoglobulins"/>
    <property type="match status" value="1"/>
</dbReference>
<dbReference type="InterPro" id="IPR035986">
    <property type="entry name" value="PKD_dom_sf"/>
</dbReference>
<dbReference type="InterPro" id="IPR006581">
    <property type="entry name" value="VPS10"/>
</dbReference>
<dbReference type="Gene3D" id="2.10.70.80">
    <property type="match status" value="1"/>
</dbReference>
<sequence length="877" mass="97336">MEATQSRKVLFLHSLLAALKDNDRVALFKLLYISQATLQMSKLTASAQYITCKLQNCTEANKGKPFPGHIDPNSLVVQDEYVFVQDMHVISTDENRVVAAVQEWNQNDTYNLYVSDVQGVFFTLALENVMSSHGLEGNIMIDLYEVAGIKGMFLANKKLENQVKTYITYNKGRDWRLLQAPEADLRGNEFHCHLPWAHVFPVSHRPNTVPSTKHTKTTLSCSTTPPRQHRPLPPDSGLDCWEAGPFIPHLEVFQVPDQLVLIAPPGGADKPSSVVAGSLQHPLAATPSPNRAAVVDSMSHGATGEIEERSTAREPAPKRPGGGIVGTELSSRNVSMFITSDAGNTWRQGDPCIMGMKRIYRKLKPPARCIMGREHSLTMTSEPCLCTQSDFECDYGYERRSDGKCLPAFWFNPSSIARSCTAGKSFLNSTGYRKVVSNNCTAGVKEIFTAKKEQCPSRPPRGLHLVTSDSKLTATQGTNVTFLIFLEEGEGPRTSIMLDFGDGNAISYSNVSSIEDGIKHNYKNVGIYKVVAVAENNLGSDSAVLYLHVICRLDHVHLSAPFVAVKNKEVNLTVVLSPSQVGTITYIWWLEYFRSHLLAFSSNLDEYNPDVVEWRQDISRVIKNSLVQATGIAEKQLLVSVLPGLPTAAEFFVLPDKEITEGKPERNAAHVDQLSEILLNALNQNLVQFTLRPGVQINVYAAHLSAAPLVDTSEGHSGSAMMMLLSVVFVGLAVFVIYKFKRKIPGINVYAQMQNEKEQEMISPVSPSESTPNTQRDLVTSLEILDEELDTRAIVNGTVMKTEKSEKVCGIQKIAWIRPHSSNPRDLLQASQIKKSLPKEGETVQLFFGKIDYEKNLYKNKTYLQNTLKTEETPQRH</sequence>
<evidence type="ECO:0000256" key="6">
    <source>
        <dbReference type="SAM" id="Phobius"/>
    </source>
</evidence>
<keyword evidence="3" id="KW-0677">Repeat</keyword>
<feature type="compositionally biased region" description="Polar residues" evidence="5">
    <location>
        <begin position="207"/>
        <end position="226"/>
    </location>
</feature>
<keyword evidence="4" id="KW-0325">Glycoprotein</keyword>
<dbReference type="SMART" id="SM00602">
    <property type="entry name" value="VPS10"/>
    <property type="match status" value="1"/>
</dbReference>
<dbReference type="FunFam" id="3.30.60.270:FF:000001">
    <property type="entry name" value="Sortilin related VPS10 domain containing receptor 1"/>
    <property type="match status" value="1"/>
</dbReference>
<feature type="compositionally biased region" description="Basic and acidic residues" evidence="5">
    <location>
        <begin position="306"/>
        <end position="317"/>
    </location>
</feature>
<dbReference type="PROSITE" id="PS50093">
    <property type="entry name" value="PKD"/>
    <property type="match status" value="1"/>
</dbReference>
<feature type="non-terminal residue" evidence="8">
    <location>
        <position position="1"/>
    </location>
</feature>
<evidence type="ECO:0000256" key="3">
    <source>
        <dbReference type="ARBA" id="ARBA00022737"/>
    </source>
</evidence>
<keyword evidence="9" id="KW-1185">Reference proteome</keyword>
<evidence type="ECO:0000256" key="4">
    <source>
        <dbReference type="ARBA" id="ARBA00023180"/>
    </source>
</evidence>
<keyword evidence="6" id="KW-0472">Membrane</keyword>
<feature type="region of interest" description="Disordered" evidence="5">
    <location>
        <begin position="302"/>
        <end position="326"/>
    </location>
</feature>
<proteinExistence type="inferred from homology"/>
<dbReference type="InterPro" id="IPR000601">
    <property type="entry name" value="PKD_dom"/>
</dbReference>
<dbReference type="Pfam" id="PF00801">
    <property type="entry name" value="PKD"/>
    <property type="match status" value="1"/>
</dbReference>
<dbReference type="PANTHER" id="PTHR12106:SF8">
    <property type="entry name" value="VPS10 DOMAIN-CONTAINING RECEPTOR SORCS1"/>
    <property type="match status" value="1"/>
</dbReference>
<comment type="similarity">
    <text evidence="2">Belongs to the VPS10-related sortilin family. SORCS subfamily.</text>
</comment>
<gene>
    <name evidence="8" type="primary">Sorcs3_0</name>
    <name evidence="8" type="ORF">GTO96_0001733</name>
</gene>
<feature type="domain" description="PKD" evidence="7">
    <location>
        <begin position="485"/>
        <end position="543"/>
    </location>
</feature>
<dbReference type="InterPro" id="IPR031778">
    <property type="entry name" value="Sortilin_N"/>
</dbReference>
<dbReference type="InterPro" id="IPR031777">
    <property type="entry name" value="Sortilin_C"/>
</dbReference>
<dbReference type="InterPro" id="IPR013783">
    <property type="entry name" value="Ig-like_fold"/>
</dbReference>
<dbReference type="Gene3D" id="3.30.60.270">
    <property type="match status" value="1"/>
</dbReference>
<dbReference type="Proteomes" id="UP000886611">
    <property type="component" value="Unassembled WGS sequence"/>
</dbReference>
<dbReference type="SUPFAM" id="SSF49299">
    <property type="entry name" value="PKD domain"/>
    <property type="match status" value="1"/>
</dbReference>
<dbReference type="InterPro" id="IPR050310">
    <property type="entry name" value="VPS10-sortilin"/>
</dbReference>
<evidence type="ECO:0000256" key="1">
    <source>
        <dbReference type="ARBA" id="ARBA00004479"/>
    </source>
</evidence>
<keyword evidence="6" id="KW-0812">Transmembrane</keyword>
<evidence type="ECO:0000259" key="7">
    <source>
        <dbReference type="PROSITE" id="PS50093"/>
    </source>
</evidence>
<evidence type="ECO:0000313" key="9">
    <source>
        <dbReference type="Proteomes" id="UP000886611"/>
    </source>
</evidence>
<dbReference type="Pfam" id="PF15902">
    <property type="entry name" value="Sortilin-Vps10"/>
    <property type="match status" value="1"/>
</dbReference>
<dbReference type="GO" id="GO:0005794">
    <property type="term" value="C:Golgi apparatus"/>
    <property type="evidence" value="ECO:0007669"/>
    <property type="project" value="TreeGrafter"/>
</dbReference>
<dbReference type="EMBL" id="JAATIS010004040">
    <property type="protein sequence ID" value="KAG2462726.1"/>
    <property type="molecule type" value="Genomic_DNA"/>
</dbReference>
<dbReference type="GO" id="GO:0006892">
    <property type="term" value="P:post-Golgi vesicle-mediated transport"/>
    <property type="evidence" value="ECO:0007669"/>
    <property type="project" value="TreeGrafter"/>
</dbReference>